<dbReference type="AlphaFoldDB" id="A0AAV2S2U7"/>
<keyword evidence="2" id="KW-1185">Reference proteome</keyword>
<reference evidence="1 2" key="1">
    <citation type="submission" date="2024-05" db="EMBL/GenBank/DDBJ databases">
        <authorList>
            <person name="Wallberg A."/>
        </authorList>
    </citation>
    <scope>NUCLEOTIDE SEQUENCE [LARGE SCALE GENOMIC DNA]</scope>
</reference>
<dbReference type="EMBL" id="CAXKWB010041164">
    <property type="protein sequence ID" value="CAL4156058.1"/>
    <property type="molecule type" value="Genomic_DNA"/>
</dbReference>
<evidence type="ECO:0000313" key="2">
    <source>
        <dbReference type="Proteomes" id="UP001497623"/>
    </source>
</evidence>
<accession>A0AAV2S2U7</accession>
<dbReference type="Proteomes" id="UP001497623">
    <property type="component" value="Unassembled WGS sequence"/>
</dbReference>
<protein>
    <submittedName>
        <fullName evidence="1">Uncharacterized protein</fullName>
    </submittedName>
</protein>
<organism evidence="1 2">
    <name type="scientific">Meganyctiphanes norvegica</name>
    <name type="common">Northern krill</name>
    <name type="synonym">Thysanopoda norvegica</name>
    <dbReference type="NCBI Taxonomy" id="48144"/>
    <lineage>
        <taxon>Eukaryota</taxon>
        <taxon>Metazoa</taxon>
        <taxon>Ecdysozoa</taxon>
        <taxon>Arthropoda</taxon>
        <taxon>Crustacea</taxon>
        <taxon>Multicrustacea</taxon>
        <taxon>Malacostraca</taxon>
        <taxon>Eumalacostraca</taxon>
        <taxon>Eucarida</taxon>
        <taxon>Euphausiacea</taxon>
        <taxon>Euphausiidae</taxon>
        <taxon>Meganyctiphanes</taxon>
    </lineage>
</organism>
<evidence type="ECO:0000313" key="1">
    <source>
        <dbReference type="EMBL" id="CAL4156058.1"/>
    </source>
</evidence>
<proteinExistence type="predicted"/>
<comment type="caution">
    <text evidence="1">The sequence shown here is derived from an EMBL/GenBank/DDBJ whole genome shotgun (WGS) entry which is preliminary data.</text>
</comment>
<name>A0AAV2S2U7_MEGNR</name>
<sequence>MNIIQTINLIMIIEIITDYQWRMKNIFQIIHHNIFPTFHKLELTTMRNPSMIHHMSMKGIFNHIISSKVQEVISKMKMIISIKKKIHNTKKIIWKTTRRKMSTEIILMKVYIKEIYMKRW</sequence>
<gene>
    <name evidence="1" type="ORF">MNOR_LOCUS31621</name>
</gene>